<evidence type="ECO:0000256" key="1">
    <source>
        <dbReference type="SAM" id="Coils"/>
    </source>
</evidence>
<accession>A0AAJ7SJQ9</accession>
<feature type="coiled-coil region" evidence="1">
    <location>
        <begin position="873"/>
        <end position="907"/>
    </location>
</feature>
<dbReference type="GO" id="GO:0004386">
    <property type="term" value="F:helicase activity"/>
    <property type="evidence" value="ECO:0007669"/>
    <property type="project" value="InterPro"/>
</dbReference>
<keyword evidence="3" id="KW-1185">Reference proteome</keyword>
<dbReference type="PANTHER" id="PTHR10887">
    <property type="entry name" value="DNA2/NAM7 HELICASE FAMILY"/>
    <property type="match status" value="1"/>
</dbReference>
<dbReference type="InterPro" id="IPR045055">
    <property type="entry name" value="DNA2/NAM7-like"/>
</dbReference>
<keyword evidence="1" id="KW-0175">Coiled coil</keyword>
<evidence type="ECO:0000313" key="4">
    <source>
        <dbReference type="RefSeq" id="XP_028969036.1"/>
    </source>
</evidence>
<gene>
    <name evidence="4" type="primary">LOC114828583</name>
</gene>
<evidence type="ECO:0000259" key="2">
    <source>
        <dbReference type="Pfam" id="PF13086"/>
    </source>
</evidence>
<dbReference type="Proteomes" id="UP000694867">
    <property type="component" value="Unplaced"/>
</dbReference>
<organism evidence="3 4">
    <name type="scientific">Galendromus occidentalis</name>
    <name type="common">western predatory mite</name>
    <dbReference type="NCBI Taxonomy" id="34638"/>
    <lineage>
        <taxon>Eukaryota</taxon>
        <taxon>Metazoa</taxon>
        <taxon>Ecdysozoa</taxon>
        <taxon>Arthropoda</taxon>
        <taxon>Chelicerata</taxon>
        <taxon>Arachnida</taxon>
        <taxon>Acari</taxon>
        <taxon>Parasitiformes</taxon>
        <taxon>Mesostigmata</taxon>
        <taxon>Gamasina</taxon>
        <taxon>Phytoseioidea</taxon>
        <taxon>Phytoseiidae</taxon>
        <taxon>Typhlodrominae</taxon>
        <taxon>Galendromus</taxon>
    </lineage>
</organism>
<dbReference type="SUPFAM" id="SSF52540">
    <property type="entry name" value="P-loop containing nucleoside triphosphate hydrolases"/>
    <property type="match status" value="1"/>
</dbReference>
<feature type="domain" description="DNA2/NAM7 helicase helicase" evidence="2">
    <location>
        <begin position="397"/>
        <end position="518"/>
    </location>
</feature>
<dbReference type="GeneID" id="114828583"/>
<dbReference type="AlphaFoldDB" id="A0AAJ7SJQ9"/>
<protein>
    <submittedName>
        <fullName evidence="4">NFX1-type zinc finger-containing protein 1-like</fullName>
    </submittedName>
</protein>
<dbReference type="RefSeq" id="XP_028969036.1">
    <property type="nucleotide sequence ID" value="XM_029113203.1"/>
</dbReference>
<dbReference type="InterPro" id="IPR027417">
    <property type="entry name" value="P-loop_NTPase"/>
</dbReference>
<name>A0AAJ7SJQ9_9ACAR</name>
<dbReference type="KEGG" id="goe:114828583"/>
<dbReference type="InterPro" id="IPR041677">
    <property type="entry name" value="DNA2/NAM7_AAA_11"/>
</dbReference>
<dbReference type="PANTHER" id="PTHR10887:SF341">
    <property type="entry name" value="NFX1-TYPE ZINC FINGER-CONTAINING PROTEIN 1"/>
    <property type="match status" value="1"/>
</dbReference>
<evidence type="ECO:0000313" key="3">
    <source>
        <dbReference type="Proteomes" id="UP000694867"/>
    </source>
</evidence>
<sequence length="1059" mass="121850">MSEWITVSRHKRSGDIFGGAKGLKDGPAEADDRKSIEDFVAIARGAKSPLKALYGASWFISLSQTEISVEDLPSFLNILDNVLERTQPSNELSEFLVQSLVHKEPKSALEKLLEVECYDPANLIAMCRYLELVKACWSGEFSVEKDRLRSIAAVFYRLYWKREHGSTDRTSHLLVTEYIQDFLENFELCDFEELSIGGYPSGRKPPEDFRSIPSFPRSQDVYGDLPFLRPNIIKGPYEDLNAYLDIHYRLLREDYIDALRNGIRNLRKKRFGTSTFRLTANLGHVRDFKQGVLVAIPRHGLDDLIYAICLRNENGQVKLEFCNAKEILSVEVEKPHQMLVLKSAYYGAFRYSLDALKKIRHLPFQSTIVSVQRDELPPLHWVKADRGTLLRENQDILNESQFEAFRQTLAQKVCLIQGPPGTGKTYVGLRIVESILRHKVTASPILVVCYTNHALDQFLEGMLKFTRSLVRIGGRSKSDLLAPVNFENLKSESDQRPYLTKVEWRQKSESLSQIERSLFDKKSKFFKDAAGLAKYTGDIAEFLELYELCRQAVADKRFQGSNPVPQGDHVRAYINARMCSGDLREKVVEERMCKSMSLNRYAFLKVTEKLIYQYGHKGNKPRHKLTLNEKWRYYATLHWRTMIEDDRSGLEQEDLVDLARFEAKRQKLRELFAESHKRHAERLATCEVKVQNVLSCQHTVEQSCQGTRGKPDEKCIEACDFVHRCGHRCTGDCDVCRACRRKGVSHCPHQECAAKTCWECKCEPCGKTCSKNHEKCNHPCEGMCGEPCLAVCFKCKPKRRTALFGIEALSGKFLRVPGCDHLVDAEVMDQVMATWKVGIPRCIRCDREISFWRRYNYVYNRMYEPSIFDRSEASKAKRAVEDLRGHLKRFQAENRALEMREASASDEMARYYAGEIVGDLEKRLRKWEVEDVGLCNRVFQMLKSLIELLPEAMQASNFHHGEESIQKKTFLLASEVFEDLHDMADIKPESESSWTASVFDDICAEALRLKYVLMLPHVAKNLRARFLELIFADRRFTPTPANAILQRSDSKLKVRPFAH</sequence>
<proteinExistence type="predicted"/>
<dbReference type="GO" id="GO:0031048">
    <property type="term" value="P:regulatory ncRNA-mediated heterochromatin formation"/>
    <property type="evidence" value="ECO:0007669"/>
    <property type="project" value="TreeGrafter"/>
</dbReference>
<reference evidence="4" key="1">
    <citation type="submission" date="2025-08" db="UniProtKB">
        <authorList>
            <consortium name="RefSeq"/>
        </authorList>
    </citation>
    <scope>IDENTIFICATION</scope>
</reference>
<dbReference type="Pfam" id="PF13086">
    <property type="entry name" value="AAA_11"/>
    <property type="match status" value="1"/>
</dbReference>
<dbReference type="GO" id="GO:0031380">
    <property type="term" value="C:nuclear RNA-directed RNA polymerase complex"/>
    <property type="evidence" value="ECO:0007669"/>
    <property type="project" value="TreeGrafter"/>
</dbReference>
<dbReference type="Gene3D" id="3.40.50.300">
    <property type="entry name" value="P-loop containing nucleotide triphosphate hydrolases"/>
    <property type="match status" value="1"/>
</dbReference>